<dbReference type="InterPro" id="IPR025630">
    <property type="entry name" value="DUF4288"/>
</dbReference>
<gene>
    <name evidence="1" type="ORF">HUW48_07355</name>
</gene>
<evidence type="ECO:0000313" key="2">
    <source>
        <dbReference type="Proteomes" id="UP000514509"/>
    </source>
</evidence>
<organism evidence="1 2">
    <name type="scientific">Adhaeribacter radiodurans</name>
    <dbReference type="NCBI Taxonomy" id="2745197"/>
    <lineage>
        <taxon>Bacteria</taxon>
        <taxon>Pseudomonadati</taxon>
        <taxon>Bacteroidota</taxon>
        <taxon>Cytophagia</taxon>
        <taxon>Cytophagales</taxon>
        <taxon>Hymenobacteraceae</taxon>
        <taxon>Adhaeribacter</taxon>
    </lineage>
</organism>
<protein>
    <submittedName>
        <fullName evidence="1">DUF4288 domain-containing protein</fullName>
    </submittedName>
</protein>
<dbReference type="Pfam" id="PF14119">
    <property type="entry name" value="DUF4288"/>
    <property type="match status" value="1"/>
</dbReference>
<dbReference type="Proteomes" id="UP000514509">
    <property type="component" value="Chromosome"/>
</dbReference>
<sequence>MNINGLEDFGITVSDLVNQYADRKMDIRISFPYYPDLASLKPLTPKERKVVVSHYFRKQLKLVKSIYPTTHYQIVGSRNQPRGITGQLTGQQIAGLQSNQTIKWLNVEQVEGLPQIQPEAGPEPKACVLPLYYNIMGLFVATFDDLDTTTGIRLTEERMVLVKALNRGEAIQKAQVEFGRYSQAEILTSSYHFNKWKFLKVLDVYELGVSGIDPEGTEVYSIWKRRKLKESDYEQ</sequence>
<keyword evidence="2" id="KW-1185">Reference proteome</keyword>
<dbReference type="KEGG" id="add:HUW48_07355"/>
<accession>A0A7L7L675</accession>
<reference evidence="1 2" key="1">
    <citation type="submission" date="2020-06" db="EMBL/GenBank/DDBJ databases">
        <authorList>
            <person name="Hwang Y.J."/>
        </authorList>
    </citation>
    <scope>NUCLEOTIDE SEQUENCE [LARGE SCALE GENOMIC DNA]</scope>
    <source>
        <strain evidence="1 2">KUDC8001</strain>
    </source>
</reference>
<dbReference type="RefSeq" id="WP_182415060.1">
    <property type="nucleotide sequence ID" value="NZ_CP055153.1"/>
</dbReference>
<dbReference type="AlphaFoldDB" id="A0A7L7L675"/>
<evidence type="ECO:0000313" key="1">
    <source>
        <dbReference type="EMBL" id="QMU27869.1"/>
    </source>
</evidence>
<dbReference type="EMBL" id="CP055153">
    <property type="protein sequence ID" value="QMU27869.1"/>
    <property type="molecule type" value="Genomic_DNA"/>
</dbReference>
<proteinExistence type="predicted"/>
<name>A0A7L7L675_9BACT</name>
<reference evidence="1 2" key="2">
    <citation type="submission" date="2020-08" db="EMBL/GenBank/DDBJ databases">
        <title>Adhaeribacter dokdonensis sp. nov., isolated from the rhizosphere of Elymus tsukushiensis, a plant native to the Dokdo Islands, Republic of Korea.</title>
        <authorList>
            <person name="Ghim S.Y."/>
        </authorList>
    </citation>
    <scope>NUCLEOTIDE SEQUENCE [LARGE SCALE GENOMIC DNA]</scope>
    <source>
        <strain evidence="1 2">KUDC8001</strain>
    </source>
</reference>